<dbReference type="SMART" id="SM00867">
    <property type="entry name" value="YceI"/>
    <property type="match status" value="1"/>
</dbReference>
<dbReference type="AlphaFoldDB" id="A0A5M4B2C3"/>
<dbReference type="InterPro" id="IPR036761">
    <property type="entry name" value="TTHA0802/YceI-like_sf"/>
</dbReference>
<organism evidence="3 4">
    <name type="scientific">Prolixibacter bellariivorans</name>
    <dbReference type="NCBI Taxonomy" id="314319"/>
    <lineage>
        <taxon>Bacteria</taxon>
        <taxon>Pseudomonadati</taxon>
        <taxon>Bacteroidota</taxon>
        <taxon>Bacteroidia</taxon>
        <taxon>Marinilabiliales</taxon>
        <taxon>Prolixibacteraceae</taxon>
        <taxon>Prolixibacter</taxon>
    </lineage>
</organism>
<feature type="chain" id="PRO_5024358303" description="Lipid/polyisoprenoid-binding YceI-like domain-containing protein" evidence="1">
    <location>
        <begin position="21"/>
        <end position="183"/>
    </location>
</feature>
<protein>
    <recommendedName>
        <fullName evidence="2">Lipid/polyisoprenoid-binding YceI-like domain-containing protein</fullName>
    </recommendedName>
</protein>
<dbReference type="SUPFAM" id="SSF101874">
    <property type="entry name" value="YceI-like"/>
    <property type="match status" value="1"/>
</dbReference>
<dbReference type="EMBL" id="BLAX01000001">
    <property type="protein sequence ID" value="GET34262.1"/>
    <property type="molecule type" value="Genomic_DNA"/>
</dbReference>
<proteinExistence type="predicted"/>
<sequence length="183" mass="20100">MKKIILSMVVVAITATLGFAQTTSKMMSDTGKSYVRYAMSHPLHDWEGTSKSVKGVIIVDNKTKKITQTAIAIKVSTFDSHNANRDSHMMEATDAIKNPNVTFTSTSFQKSQQGQETVTGNLTFHGVSHSITVPIVEKTDSNGEMEVTGKFAVKMTDYKIDPPSLLGMAADDNIKLNFDLFFK</sequence>
<gene>
    <name evidence="3" type="ORF">PbJCM13498_31250</name>
</gene>
<feature type="signal peptide" evidence="1">
    <location>
        <begin position="1"/>
        <end position="20"/>
    </location>
</feature>
<dbReference type="InterPro" id="IPR007372">
    <property type="entry name" value="Lipid/polyisoprenoid-bd_YceI"/>
</dbReference>
<evidence type="ECO:0000256" key="1">
    <source>
        <dbReference type="SAM" id="SignalP"/>
    </source>
</evidence>
<keyword evidence="4" id="KW-1185">Reference proteome</keyword>
<dbReference type="Gene3D" id="2.40.128.110">
    <property type="entry name" value="Lipid/polyisoprenoid-binding, YceI-like"/>
    <property type="match status" value="1"/>
</dbReference>
<keyword evidence="1" id="KW-0732">Signal</keyword>
<feature type="domain" description="Lipid/polyisoprenoid-binding YceI-like" evidence="2">
    <location>
        <begin position="25"/>
        <end position="183"/>
    </location>
</feature>
<evidence type="ECO:0000259" key="2">
    <source>
        <dbReference type="SMART" id="SM00867"/>
    </source>
</evidence>
<dbReference type="Pfam" id="PF04264">
    <property type="entry name" value="YceI"/>
    <property type="match status" value="1"/>
</dbReference>
<dbReference type="PANTHER" id="PTHR34406:SF1">
    <property type="entry name" value="PROTEIN YCEI"/>
    <property type="match status" value="1"/>
</dbReference>
<dbReference type="RefSeq" id="WP_025865309.1">
    <property type="nucleotide sequence ID" value="NZ_BLAX01000001.1"/>
</dbReference>
<reference evidence="3 4" key="1">
    <citation type="submission" date="2019-10" db="EMBL/GenBank/DDBJ databases">
        <title>Prolixibacter strains distinguished by the presence of nitrate reductase genes were adept at nitrate-dependent anaerobic corrosion of metallic iron and carbon steel.</title>
        <authorList>
            <person name="Iino T."/>
            <person name="Shono N."/>
            <person name="Ito K."/>
            <person name="Nakamura R."/>
            <person name="Sueoka K."/>
            <person name="Harayama S."/>
            <person name="Ohkuma M."/>
        </authorList>
    </citation>
    <scope>NUCLEOTIDE SEQUENCE [LARGE SCALE GENOMIC DNA]</scope>
    <source>
        <strain evidence="3 4">JCM 13498</strain>
    </source>
</reference>
<dbReference type="PANTHER" id="PTHR34406">
    <property type="entry name" value="PROTEIN YCEI"/>
    <property type="match status" value="1"/>
</dbReference>
<accession>A0A5M4B2C3</accession>
<name>A0A5M4B2C3_9BACT</name>
<evidence type="ECO:0000313" key="4">
    <source>
        <dbReference type="Proteomes" id="UP000391834"/>
    </source>
</evidence>
<comment type="caution">
    <text evidence="3">The sequence shown here is derived from an EMBL/GenBank/DDBJ whole genome shotgun (WGS) entry which is preliminary data.</text>
</comment>
<dbReference type="OrthoDB" id="9794147at2"/>
<evidence type="ECO:0000313" key="3">
    <source>
        <dbReference type="EMBL" id="GET34262.1"/>
    </source>
</evidence>
<dbReference type="Proteomes" id="UP000391834">
    <property type="component" value="Unassembled WGS sequence"/>
</dbReference>